<proteinExistence type="predicted"/>
<accession>D4ZFA3</accession>
<dbReference type="Proteomes" id="UP000002350">
    <property type="component" value="Chromosome"/>
</dbReference>
<protein>
    <submittedName>
        <fullName evidence="1">Uncharacterized protein</fullName>
    </submittedName>
</protein>
<dbReference type="AlphaFoldDB" id="D4ZFA3"/>
<name>D4ZFA3_SHEVD</name>
<dbReference type="RefSeq" id="WP_013053550.1">
    <property type="nucleotide sequence ID" value="NC_014012.1"/>
</dbReference>
<gene>
    <name evidence="1" type="ordered locus">SVI_4296</name>
</gene>
<reference evidence="2" key="1">
    <citation type="journal article" date="2010" name="Mol. Biosyst.">
        <title>Complete genome sequence and comparative analysis of Shewanella violacea, a psychrophilic and piezophilic bacterium from deep sea floor sediments.</title>
        <authorList>
            <person name="Aono E."/>
            <person name="Baba T."/>
            <person name="Ara T."/>
            <person name="Nishi T."/>
            <person name="Nakamichi T."/>
            <person name="Inamoto E."/>
            <person name="Toyonaga H."/>
            <person name="Hasegawa M."/>
            <person name="Takai Y."/>
            <person name="Okumura Y."/>
            <person name="Baba M."/>
            <person name="Tomita M."/>
            <person name="Kato C."/>
            <person name="Oshima T."/>
            <person name="Nakasone K."/>
            <person name="Mori H."/>
        </authorList>
    </citation>
    <scope>NUCLEOTIDE SEQUENCE [LARGE SCALE GENOMIC DNA]</scope>
    <source>
        <strain evidence="2">JCM 10179 / CIP 106290 / LMG 19151 / DSS12</strain>
    </source>
</reference>
<dbReference type="EMBL" id="AP011177">
    <property type="protein sequence ID" value="BAJ04267.1"/>
    <property type="molecule type" value="Genomic_DNA"/>
</dbReference>
<dbReference type="KEGG" id="svo:SVI_4296"/>
<keyword evidence="2" id="KW-1185">Reference proteome</keyword>
<sequence length="494" mass="55865">MQSITHPSPELLAALGSISDFKVAAAFGVRPYQVRDLRVIHNIPTVLAAIERQSFDWGEESDGLLGTMPDTKLARLIGTSRSIVNARRDKLKISAFVPLIFELSRSGSKQHCWLPEEDLLLGTDFDNIIADQLNLNQLQVTHRRYQLSVDPFRRSATIQWTEHMLDNLGEISDKDFAEYFEICVASVYLKRLLLSIPALNAIDPPSPPCIPKAAIKLLGIKTDVELTHEFSIGRWPIRVNRLFRGLAPAQRLPRSNQIEWKLEQEAMLGKVSDLDLGKIMKVSASSVKYRREALHIKPYVRVKEVDWNEFKLKGLGRSEDLALAQAWNCDVSKVRDKRESLHIPEHHGPRCWLNSELIMLGRLSDPETARRLGVSSTVVRNKRIEINIKPLLSQKKFIWTKKRLALLGTMADERLAYQLKVTPNVVSKKRVQLNIPIWSSPHKGTWSNPKAIAKLGTMSDPDLAKFLGNTASAVYRKRKQMGIPAYVAKIAMLS</sequence>
<dbReference type="eggNOG" id="ENOG5033E6S">
    <property type="taxonomic scope" value="Bacteria"/>
</dbReference>
<organism evidence="1 2">
    <name type="scientific">Shewanella violacea (strain JCM 10179 / CIP 106290 / LMG 19151 / DSS12)</name>
    <dbReference type="NCBI Taxonomy" id="637905"/>
    <lineage>
        <taxon>Bacteria</taxon>
        <taxon>Pseudomonadati</taxon>
        <taxon>Pseudomonadota</taxon>
        <taxon>Gammaproteobacteria</taxon>
        <taxon>Alteromonadales</taxon>
        <taxon>Shewanellaceae</taxon>
        <taxon>Shewanella</taxon>
    </lineage>
</organism>
<evidence type="ECO:0000313" key="1">
    <source>
        <dbReference type="EMBL" id="BAJ04267.1"/>
    </source>
</evidence>
<dbReference type="HOGENOM" id="CLU_551948_0_0_6"/>
<dbReference type="OrthoDB" id="6846911at2"/>
<evidence type="ECO:0000313" key="2">
    <source>
        <dbReference type="Proteomes" id="UP000002350"/>
    </source>
</evidence>